<proteinExistence type="predicted"/>
<keyword evidence="3" id="KW-1185">Reference proteome</keyword>
<comment type="caution">
    <text evidence="2">The sequence shown here is derived from an EMBL/GenBank/DDBJ whole genome shotgun (WGS) entry which is preliminary data.</text>
</comment>
<dbReference type="InterPro" id="IPR002676">
    <property type="entry name" value="RimM_N"/>
</dbReference>
<reference evidence="3" key="1">
    <citation type="journal article" date="2019" name="Int. J. Syst. Evol. Microbiol.">
        <title>The Global Catalogue of Microorganisms (GCM) 10K type strain sequencing project: providing services to taxonomists for standard genome sequencing and annotation.</title>
        <authorList>
            <consortium name="The Broad Institute Genomics Platform"/>
            <consortium name="The Broad Institute Genome Sequencing Center for Infectious Disease"/>
            <person name="Wu L."/>
            <person name="Ma J."/>
        </authorList>
    </citation>
    <scope>NUCLEOTIDE SEQUENCE [LARGE SCALE GENOMIC DNA]</scope>
    <source>
        <strain evidence="3">CCUG 62974</strain>
    </source>
</reference>
<evidence type="ECO:0000259" key="1">
    <source>
        <dbReference type="Pfam" id="PF01782"/>
    </source>
</evidence>
<protein>
    <submittedName>
        <fullName evidence="2">Ribosome maturation factor RimM</fullName>
    </submittedName>
</protein>
<name>A0ABW3E0X4_9ACTN</name>
<sequence>MQLVVGRIGRPHGLRGEVSVEVRTDDPERRFAPGAAL</sequence>
<dbReference type="InterPro" id="IPR036976">
    <property type="entry name" value="RimM_N_sf"/>
</dbReference>
<dbReference type="Pfam" id="PF01782">
    <property type="entry name" value="RimM"/>
    <property type="match status" value="1"/>
</dbReference>
<accession>A0ABW3E0X4</accession>
<organism evidence="2 3">
    <name type="scientific">Streptosporangium algeriense</name>
    <dbReference type="NCBI Taxonomy" id="1682748"/>
    <lineage>
        <taxon>Bacteria</taxon>
        <taxon>Bacillati</taxon>
        <taxon>Actinomycetota</taxon>
        <taxon>Actinomycetes</taxon>
        <taxon>Streptosporangiales</taxon>
        <taxon>Streptosporangiaceae</taxon>
        <taxon>Streptosporangium</taxon>
    </lineage>
</organism>
<evidence type="ECO:0000313" key="2">
    <source>
        <dbReference type="EMBL" id="MFD0888864.1"/>
    </source>
</evidence>
<gene>
    <name evidence="2" type="ORF">ACFQ08_30375</name>
</gene>
<feature type="domain" description="RimM N-terminal" evidence="1">
    <location>
        <begin position="4"/>
        <end position="35"/>
    </location>
</feature>
<feature type="non-terminal residue" evidence="2">
    <location>
        <position position="37"/>
    </location>
</feature>
<dbReference type="SUPFAM" id="SSF50447">
    <property type="entry name" value="Translation proteins"/>
    <property type="match status" value="1"/>
</dbReference>
<evidence type="ECO:0000313" key="3">
    <source>
        <dbReference type="Proteomes" id="UP001597024"/>
    </source>
</evidence>
<dbReference type="EMBL" id="JBHTHX010001532">
    <property type="protein sequence ID" value="MFD0888864.1"/>
    <property type="molecule type" value="Genomic_DNA"/>
</dbReference>
<dbReference type="Gene3D" id="2.40.30.60">
    <property type="entry name" value="RimM"/>
    <property type="match status" value="1"/>
</dbReference>
<dbReference type="InterPro" id="IPR009000">
    <property type="entry name" value="Transl_B-barrel_sf"/>
</dbReference>
<dbReference type="Proteomes" id="UP001597024">
    <property type="component" value="Unassembled WGS sequence"/>
</dbReference>